<protein>
    <recommendedName>
        <fullName evidence="2">Transcobalamin-like C-terminal domain-containing protein</fullName>
    </recommendedName>
</protein>
<dbReference type="Pfam" id="PF14478">
    <property type="entry name" value="DUF4430"/>
    <property type="match status" value="1"/>
</dbReference>
<proteinExistence type="predicted"/>
<evidence type="ECO:0000259" key="2">
    <source>
        <dbReference type="Pfam" id="PF14478"/>
    </source>
</evidence>
<feature type="domain" description="Transcobalamin-like C-terminal" evidence="2">
    <location>
        <begin position="74"/>
        <end position="143"/>
    </location>
</feature>
<comment type="caution">
    <text evidence="3">The sequence shown here is derived from an EMBL/GenBank/DDBJ whole genome shotgun (WGS) entry which is preliminary data.</text>
</comment>
<organism evidence="3 4">
    <name type="scientific">Candidatus Woykebacteria bacterium RBG_13_40_15</name>
    <dbReference type="NCBI Taxonomy" id="1802593"/>
    <lineage>
        <taxon>Bacteria</taxon>
        <taxon>Candidatus Woykeibacteriota</taxon>
    </lineage>
</organism>
<dbReference type="AlphaFoldDB" id="A0A1G1W614"/>
<keyword evidence="1" id="KW-1133">Transmembrane helix</keyword>
<keyword evidence="1" id="KW-0472">Membrane</keyword>
<name>A0A1G1W614_9BACT</name>
<dbReference type="InterPro" id="IPR027954">
    <property type="entry name" value="Transcobalamin-like_C"/>
</dbReference>
<gene>
    <name evidence="3" type="ORF">A2172_01905</name>
</gene>
<keyword evidence="1" id="KW-0812">Transmembrane</keyword>
<feature type="transmembrane region" description="Helical" evidence="1">
    <location>
        <begin position="7"/>
        <end position="25"/>
    </location>
</feature>
<evidence type="ECO:0000313" key="3">
    <source>
        <dbReference type="EMBL" id="OGY22827.1"/>
    </source>
</evidence>
<evidence type="ECO:0000313" key="4">
    <source>
        <dbReference type="Proteomes" id="UP000176631"/>
    </source>
</evidence>
<dbReference type="Proteomes" id="UP000176631">
    <property type="component" value="Unassembled WGS sequence"/>
</dbReference>
<evidence type="ECO:0000256" key="1">
    <source>
        <dbReference type="SAM" id="Phobius"/>
    </source>
</evidence>
<reference evidence="3 4" key="1">
    <citation type="journal article" date="2016" name="Nat. Commun.">
        <title>Thousands of microbial genomes shed light on interconnected biogeochemical processes in an aquifer system.</title>
        <authorList>
            <person name="Anantharaman K."/>
            <person name="Brown C.T."/>
            <person name="Hug L.A."/>
            <person name="Sharon I."/>
            <person name="Castelle C.J."/>
            <person name="Probst A.J."/>
            <person name="Thomas B.C."/>
            <person name="Singh A."/>
            <person name="Wilkins M.J."/>
            <person name="Karaoz U."/>
            <person name="Brodie E.L."/>
            <person name="Williams K.H."/>
            <person name="Hubbard S.S."/>
            <person name="Banfield J.F."/>
        </authorList>
    </citation>
    <scope>NUCLEOTIDE SEQUENCE [LARGE SCALE GENOMIC DNA]</scope>
</reference>
<accession>A0A1G1W614</accession>
<dbReference type="Gene3D" id="2.170.130.30">
    <property type="match status" value="1"/>
</dbReference>
<dbReference type="STRING" id="1802593.A2172_01905"/>
<sequence length="145" mass="15762">MRFLQKNWIVAAVIAVLVVAAGYFVSTNNQQNGKVGPAATTQSEQVKKVKASITINPDENSQVLASRDVEIEEGKTALDLTKKVAKVETKGEGENAFVTSIDGRSADEAQNEFWELVINGESSQVGAGSYKVKNGDKIEWRISKF</sequence>
<dbReference type="EMBL" id="MHCP01000031">
    <property type="protein sequence ID" value="OGY22827.1"/>
    <property type="molecule type" value="Genomic_DNA"/>
</dbReference>